<dbReference type="Proteomes" id="UP000006233">
    <property type="component" value="Unassembled WGS sequence"/>
</dbReference>
<protein>
    <submittedName>
        <fullName evidence="1">Uncharacterized protein</fullName>
    </submittedName>
</protein>
<evidence type="ECO:0000313" key="1">
    <source>
        <dbReference type="EMBL" id="EEX74418.1"/>
    </source>
</evidence>
<name>C9MY38_9FUSO</name>
<dbReference type="AlphaFoldDB" id="C9MY38"/>
<accession>C9MY38</accession>
<dbReference type="EMBL" id="ACVB02000010">
    <property type="protein sequence ID" value="EEX74418.1"/>
    <property type="molecule type" value="Genomic_DNA"/>
</dbReference>
<gene>
    <name evidence="1" type="ORF">GCWU000323_01460</name>
</gene>
<dbReference type="HOGENOM" id="CLU_203881_1_0_0"/>
<reference evidence="1 2" key="1">
    <citation type="submission" date="2009-09" db="EMBL/GenBank/DDBJ databases">
        <authorList>
            <person name="Weinstock G."/>
            <person name="Sodergren E."/>
            <person name="Clifton S."/>
            <person name="Fulton L."/>
            <person name="Fulton B."/>
            <person name="Courtney L."/>
            <person name="Fronick C."/>
            <person name="Harrison M."/>
            <person name="Strong C."/>
            <person name="Farmer C."/>
            <person name="Delahaunty K."/>
            <person name="Markovic C."/>
            <person name="Hall O."/>
            <person name="Minx P."/>
            <person name="Tomlinson C."/>
            <person name="Mitreva M."/>
            <person name="Nelson J."/>
            <person name="Hou S."/>
            <person name="Wollam A."/>
            <person name="Pepin K.H."/>
            <person name="Johnson M."/>
            <person name="Bhonagiri V."/>
            <person name="Nash W.E."/>
            <person name="Warren W."/>
            <person name="Chinwalla A."/>
            <person name="Mardis E.R."/>
            <person name="Wilson R.K."/>
        </authorList>
    </citation>
    <scope>NUCLEOTIDE SEQUENCE [LARGE SCALE GENOMIC DNA]</scope>
    <source>
        <strain evidence="1 2">F0254</strain>
    </source>
</reference>
<comment type="caution">
    <text evidence="1">The sequence shown here is derived from an EMBL/GenBank/DDBJ whole genome shotgun (WGS) entry which is preliminary data.</text>
</comment>
<sequence>MYNCSVKIKKGGIVMATSSFLRLPEFKTDKEIDGLIKALENDRKPELTGVKAEKITDEKRIRRILDKKR</sequence>
<organism evidence="1 2">
    <name type="scientific">Leptotrichia hofstadii F0254</name>
    <dbReference type="NCBI Taxonomy" id="634994"/>
    <lineage>
        <taxon>Bacteria</taxon>
        <taxon>Fusobacteriati</taxon>
        <taxon>Fusobacteriota</taxon>
        <taxon>Fusobacteriia</taxon>
        <taxon>Fusobacteriales</taxon>
        <taxon>Leptotrichiaceae</taxon>
        <taxon>Leptotrichia</taxon>
    </lineage>
</organism>
<dbReference type="STRING" id="634994.GCWU000323_01460"/>
<proteinExistence type="predicted"/>
<evidence type="ECO:0000313" key="2">
    <source>
        <dbReference type="Proteomes" id="UP000006233"/>
    </source>
</evidence>